<comment type="caution">
    <text evidence="1">The sequence shown here is derived from an EMBL/GenBank/DDBJ whole genome shotgun (WGS) entry which is preliminary data.</text>
</comment>
<dbReference type="AlphaFoldDB" id="A0A7D9L7P9"/>
<keyword evidence="2" id="KW-1185">Reference proteome</keyword>
<sequence>SSRTFESYSYLSSRIQICKVDQTMSKTRTVKCGIPQASMFADDTNVSTNVLTDPKIEL</sequence>
<reference evidence="1" key="1">
    <citation type="submission" date="2020-04" db="EMBL/GenBank/DDBJ databases">
        <authorList>
            <person name="Alioto T."/>
            <person name="Alioto T."/>
            <person name="Gomez Garrido J."/>
        </authorList>
    </citation>
    <scope>NUCLEOTIDE SEQUENCE</scope>
    <source>
        <strain evidence="1">A484AB</strain>
    </source>
</reference>
<feature type="non-terminal residue" evidence="1">
    <location>
        <position position="58"/>
    </location>
</feature>
<evidence type="ECO:0000313" key="1">
    <source>
        <dbReference type="EMBL" id="CAB4027110.1"/>
    </source>
</evidence>
<dbReference type="Proteomes" id="UP001152795">
    <property type="component" value="Unassembled WGS sequence"/>
</dbReference>
<proteinExistence type="predicted"/>
<dbReference type="EMBL" id="CACRXK020014608">
    <property type="protein sequence ID" value="CAB4027110.1"/>
    <property type="molecule type" value="Genomic_DNA"/>
</dbReference>
<evidence type="ECO:0000313" key="2">
    <source>
        <dbReference type="Proteomes" id="UP001152795"/>
    </source>
</evidence>
<gene>
    <name evidence="1" type="ORF">PACLA_8A006599</name>
</gene>
<organism evidence="1 2">
    <name type="scientific">Paramuricea clavata</name>
    <name type="common">Red gorgonian</name>
    <name type="synonym">Violescent sea-whip</name>
    <dbReference type="NCBI Taxonomy" id="317549"/>
    <lineage>
        <taxon>Eukaryota</taxon>
        <taxon>Metazoa</taxon>
        <taxon>Cnidaria</taxon>
        <taxon>Anthozoa</taxon>
        <taxon>Octocorallia</taxon>
        <taxon>Malacalcyonacea</taxon>
        <taxon>Plexauridae</taxon>
        <taxon>Paramuricea</taxon>
    </lineage>
</organism>
<dbReference type="OrthoDB" id="6766831at2759"/>
<protein>
    <submittedName>
        <fullName evidence="1">Uncharacterized protein</fullName>
    </submittedName>
</protein>
<accession>A0A7D9L7P9</accession>
<feature type="non-terminal residue" evidence="1">
    <location>
        <position position="1"/>
    </location>
</feature>
<name>A0A7D9L7P9_PARCT</name>